<evidence type="ECO:0000256" key="1">
    <source>
        <dbReference type="ARBA" id="ARBA00023054"/>
    </source>
</evidence>
<dbReference type="Pfam" id="PF03469">
    <property type="entry name" value="XH"/>
    <property type="match status" value="1"/>
</dbReference>
<dbReference type="InterPro" id="IPR005381">
    <property type="entry name" value="Znf-XS_domain"/>
</dbReference>
<feature type="coiled-coil region" evidence="3">
    <location>
        <begin position="312"/>
        <end position="357"/>
    </location>
</feature>
<dbReference type="EMBL" id="JAIWQS010000009">
    <property type="protein sequence ID" value="KAJ8755540.1"/>
    <property type="molecule type" value="Genomic_DNA"/>
</dbReference>
<evidence type="ECO:0000256" key="2">
    <source>
        <dbReference type="ARBA" id="ARBA00023158"/>
    </source>
</evidence>
<name>A0AAV8SU25_9ROSI</name>
<gene>
    <name evidence="8" type="ORF">K2173_019338</name>
</gene>
<dbReference type="Pfam" id="PF03470">
    <property type="entry name" value="zf-XS"/>
    <property type="match status" value="1"/>
</dbReference>
<dbReference type="PANTHER" id="PTHR21596">
    <property type="entry name" value="RIBONUCLEASE P SUBUNIT P38"/>
    <property type="match status" value="1"/>
</dbReference>
<keyword evidence="2" id="KW-0943">RNA-mediated gene silencing</keyword>
<dbReference type="InterPro" id="IPR005380">
    <property type="entry name" value="XS_domain"/>
</dbReference>
<feature type="domain" description="Factor of DNA methylation 1-5/IDN2" evidence="6">
    <location>
        <begin position="501"/>
        <end position="633"/>
    </location>
</feature>
<keyword evidence="9" id="KW-1185">Reference proteome</keyword>
<feature type="region of interest" description="Disordered" evidence="4">
    <location>
        <begin position="1"/>
        <end position="20"/>
    </location>
</feature>
<evidence type="ECO:0000313" key="9">
    <source>
        <dbReference type="Proteomes" id="UP001159364"/>
    </source>
</evidence>
<evidence type="ECO:0000259" key="7">
    <source>
        <dbReference type="Pfam" id="PF03470"/>
    </source>
</evidence>
<proteinExistence type="predicted"/>
<dbReference type="Gene3D" id="3.30.70.2890">
    <property type="entry name" value="XS domain"/>
    <property type="match status" value="1"/>
</dbReference>
<dbReference type="Proteomes" id="UP001159364">
    <property type="component" value="Linkage Group LG09"/>
</dbReference>
<accession>A0AAV8SU25</accession>
<evidence type="ECO:0000259" key="6">
    <source>
        <dbReference type="Pfam" id="PF03469"/>
    </source>
</evidence>
<feature type="domain" description="XS" evidence="5">
    <location>
        <begin position="116"/>
        <end position="222"/>
    </location>
</feature>
<dbReference type="PANTHER" id="PTHR21596:SF3">
    <property type="entry name" value="FACTOR OF DNA METHYLATION 1-RELATED"/>
    <property type="match status" value="1"/>
</dbReference>
<feature type="coiled-coil region" evidence="3">
    <location>
        <begin position="386"/>
        <end position="462"/>
    </location>
</feature>
<evidence type="ECO:0000259" key="5">
    <source>
        <dbReference type="Pfam" id="PF03468"/>
    </source>
</evidence>
<dbReference type="InterPro" id="IPR005379">
    <property type="entry name" value="FDM1-5/IDN2_XH"/>
</dbReference>
<feature type="compositionally biased region" description="Acidic residues" evidence="4">
    <location>
        <begin position="1"/>
        <end position="16"/>
    </location>
</feature>
<dbReference type="InterPro" id="IPR045177">
    <property type="entry name" value="FDM1-5/IDN2"/>
</dbReference>
<feature type="domain" description="Zinc finger-XS" evidence="7">
    <location>
        <begin position="42"/>
        <end position="84"/>
    </location>
</feature>
<dbReference type="AlphaFoldDB" id="A0AAV8SU25"/>
<evidence type="ECO:0000256" key="4">
    <source>
        <dbReference type="SAM" id="MobiDB-lite"/>
    </source>
</evidence>
<evidence type="ECO:0000313" key="8">
    <source>
        <dbReference type="EMBL" id="KAJ8755540.1"/>
    </source>
</evidence>
<dbReference type="Pfam" id="PF03468">
    <property type="entry name" value="XS"/>
    <property type="match status" value="1"/>
</dbReference>
<organism evidence="8 9">
    <name type="scientific">Erythroxylum novogranatense</name>
    <dbReference type="NCBI Taxonomy" id="1862640"/>
    <lineage>
        <taxon>Eukaryota</taxon>
        <taxon>Viridiplantae</taxon>
        <taxon>Streptophyta</taxon>
        <taxon>Embryophyta</taxon>
        <taxon>Tracheophyta</taxon>
        <taxon>Spermatophyta</taxon>
        <taxon>Magnoliopsida</taxon>
        <taxon>eudicotyledons</taxon>
        <taxon>Gunneridae</taxon>
        <taxon>Pentapetalae</taxon>
        <taxon>rosids</taxon>
        <taxon>fabids</taxon>
        <taxon>Malpighiales</taxon>
        <taxon>Erythroxylaceae</taxon>
        <taxon>Erythroxylum</taxon>
    </lineage>
</organism>
<comment type="caution">
    <text evidence="8">The sequence shown here is derived from an EMBL/GenBank/DDBJ whole genome shotgun (WGS) entry which is preliminary data.</text>
</comment>
<evidence type="ECO:0000256" key="3">
    <source>
        <dbReference type="SAM" id="Coils"/>
    </source>
</evidence>
<dbReference type="GO" id="GO:0080188">
    <property type="term" value="P:gene silencing by siRNA-directed DNA methylation"/>
    <property type="evidence" value="ECO:0007669"/>
    <property type="project" value="InterPro"/>
</dbReference>
<keyword evidence="1 3" id="KW-0175">Coiled coil</keyword>
<protein>
    <submittedName>
        <fullName evidence="8">Uncharacterized protein</fullName>
    </submittedName>
</protein>
<dbReference type="InterPro" id="IPR038588">
    <property type="entry name" value="XS_domain_sf"/>
</dbReference>
<sequence length="637" mass="74374">MDCSSEEESDISESEIDDYKDKPYNDLRAGKYTVKTTNGLKCPFCAGKKKQEYKYKDLLQHASGVAKGSANRSAKQKANHFALAKYLEVDLQTETGHTSQNALIATTSGEIKEQANQYVWPWMGIIVKKVIEPSNAALHESGYWLEKFANFKPLDVHTVWNEHDHTIWGIVKFNEDWNGLMTTSNFEKSFETVNLGKRDWTERQSNPGLSTYGWVARADDYTAEDPIGEYLRKEGKLRTISDIVQEKNESKSTIVAKLADKLDQTNENLSEIWYKYNEKNMSLSRMLEEKDNLHQAFVEETRKMQRRARDKIHGILEEQEKLNNDLEAKKRKLDQWSKELNRREVQTERDRQKLEEEKKKNDVRHNLLELASVEQKKADENVLRLIEEQKMEKQQALDKILQLEKQLDAKQKVEMEIQELTGKLQVIKHLGDQDDAAVQKKIEMMKAELKEKVDDLSDMESMNLALIVKERQSNDELQLARKKLIEMLPKMLGTRSHVEIKRMGELDSKKFIEICKKRFPEKDGDIEGTTLCTLWQEKLKDPLWHPYKIIKDEGSSKEIEVVDEADEKLQNLRQEWGDEIYMEVSTALLELNEYNPSGRYVVPELWNSKEGRKATLKEVINYIFRNMRFSKRKRPSS</sequence>
<reference evidence="8 9" key="1">
    <citation type="submission" date="2021-09" db="EMBL/GenBank/DDBJ databases">
        <title>Genomic insights and catalytic innovation underlie evolution of tropane alkaloids biosynthesis.</title>
        <authorList>
            <person name="Wang Y.-J."/>
            <person name="Tian T."/>
            <person name="Huang J.-P."/>
            <person name="Huang S.-X."/>
        </authorList>
    </citation>
    <scope>NUCLEOTIDE SEQUENCE [LARGE SCALE GENOMIC DNA]</scope>
    <source>
        <strain evidence="8">KIB-2018</strain>
        <tissue evidence="8">Leaf</tissue>
    </source>
</reference>